<evidence type="ECO:0000313" key="2">
    <source>
        <dbReference type="Proteomes" id="UP000799118"/>
    </source>
</evidence>
<dbReference type="AlphaFoldDB" id="A0A6A4GQ99"/>
<organism evidence="1 2">
    <name type="scientific">Gymnopus androsaceus JB14</name>
    <dbReference type="NCBI Taxonomy" id="1447944"/>
    <lineage>
        <taxon>Eukaryota</taxon>
        <taxon>Fungi</taxon>
        <taxon>Dikarya</taxon>
        <taxon>Basidiomycota</taxon>
        <taxon>Agaricomycotina</taxon>
        <taxon>Agaricomycetes</taxon>
        <taxon>Agaricomycetidae</taxon>
        <taxon>Agaricales</taxon>
        <taxon>Marasmiineae</taxon>
        <taxon>Omphalotaceae</taxon>
        <taxon>Gymnopus</taxon>
    </lineage>
</organism>
<accession>A0A6A4GQ99</accession>
<keyword evidence="2" id="KW-1185">Reference proteome</keyword>
<dbReference type="EMBL" id="ML769769">
    <property type="protein sequence ID" value="KAE9387982.1"/>
    <property type="molecule type" value="Genomic_DNA"/>
</dbReference>
<dbReference type="Proteomes" id="UP000799118">
    <property type="component" value="Unassembled WGS sequence"/>
</dbReference>
<name>A0A6A4GQ99_9AGAR</name>
<gene>
    <name evidence="1" type="ORF">BT96DRAFT_947959</name>
</gene>
<sequence length="288" mass="32643">MQMLTEKSVLLIMLLKYQKSCLTTTFDEVNQSAVNAGEQQLWLAEEELMHWVEMHHREVEKVAWEGAAGGTHISGTPCIEEQQQGCFGKQSSAQQFLQDDIVLSDSALTVSISQPESVGASAELRGHLNVVTFASAGSIAGVEEKYYCSLIERNKAPLQITKEILDHHGQTQVCLSCCLNGTWSVNSSDNTNIFTVNFDDPIFWDVLKHPWDHPEWSTPSRINILLELVYWETKLSTTPDVFKYELFQCTHHIVRRYEMLPPLLYLRDLVKEGNDQVWGGGYTDIYQG</sequence>
<evidence type="ECO:0000313" key="1">
    <source>
        <dbReference type="EMBL" id="KAE9387982.1"/>
    </source>
</evidence>
<reference evidence="1" key="1">
    <citation type="journal article" date="2019" name="Environ. Microbiol.">
        <title>Fungal ecological strategies reflected in gene transcription - a case study of two litter decomposers.</title>
        <authorList>
            <person name="Barbi F."/>
            <person name="Kohler A."/>
            <person name="Barry K."/>
            <person name="Baskaran P."/>
            <person name="Daum C."/>
            <person name="Fauchery L."/>
            <person name="Ihrmark K."/>
            <person name="Kuo A."/>
            <person name="LaButti K."/>
            <person name="Lipzen A."/>
            <person name="Morin E."/>
            <person name="Grigoriev I.V."/>
            <person name="Henrissat B."/>
            <person name="Lindahl B."/>
            <person name="Martin F."/>
        </authorList>
    </citation>
    <scope>NUCLEOTIDE SEQUENCE</scope>
    <source>
        <strain evidence="1">JB14</strain>
    </source>
</reference>
<proteinExistence type="predicted"/>
<protein>
    <submittedName>
        <fullName evidence="1">Uncharacterized protein</fullName>
    </submittedName>
</protein>